<evidence type="ECO:0000313" key="1">
    <source>
        <dbReference type="EnsemblPlants" id="AET2Gv20344300.14"/>
    </source>
</evidence>
<reference evidence="1" key="3">
    <citation type="journal article" date="2017" name="Nature">
        <title>Genome sequence of the progenitor of the wheat D genome Aegilops tauschii.</title>
        <authorList>
            <person name="Luo M.C."/>
            <person name="Gu Y.Q."/>
            <person name="Puiu D."/>
            <person name="Wang H."/>
            <person name="Twardziok S.O."/>
            <person name="Deal K.R."/>
            <person name="Huo N."/>
            <person name="Zhu T."/>
            <person name="Wang L."/>
            <person name="Wang Y."/>
            <person name="McGuire P.E."/>
            <person name="Liu S."/>
            <person name="Long H."/>
            <person name="Ramasamy R.K."/>
            <person name="Rodriguez J.C."/>
            <person name="Van S.L."/>
            <person name="Yuan L."/>
            <person name="Wang Z."/>
            <person name="Xia Z."/>
            <person name="Xiao L."/>
            <person name="Anderson O.D."/>
            <person name="Ouyang S."/>
            <person name="Liang Y."/>
            <person name="Zimin A.V."/>
            <person name="Pertea G."/>
            <person name="Qi P."/>
            <person name="Bennetzen J.L."/>
            <person name="Dai X."/>
            <person name="Dawson M.W."/>
            <person name="Muller H.G."/>
            <person name="Kugler K."/>
            <person name="Rivarola-Duarte L."/>
            <person name="Spannagl M."/>
            <person name="Mayer K.F.X."/>
            <person name="Lu F.H."/>
            <person name="Bevan M.W."/>
            <person name="Leroy P."/>
            <person name="Li P."/>
            <person name="You F.M."/>
            <person name="Sun Q."/>
            <person name="Liu Z."/>
            <person name="Lyons E."/>
            <person name="Wicker T."/>
            <person name="Salzberg S.L."/>
            <person name="Devos K.M."/>
            <person name="Dvorak J."/>
        </authorList>
    </citation>
    <scope>NUCLEOTIDE SEQUENCE [LARGE SCALE GENOMIC DNA]</scope>
    <source>
        <strain evidence="1">cv. AL8/78</strain>
    </source>
</reference>
<proteinExistence type="predicted"/>
<reference evidence="2" key="1">
    <citation type="journal article" date="2014" name="Science">
        <title>Ancient hybridizations among the ancestral genomes of bread wheat.</title>
        <authorList>
            <consortium name="International Wheat Genome Sequencing Consortium,"/>
            <person name="Marcussen T."/>
            <person name="Sandve S.R."/>
            <person name="Heier L."/>
            <person name="Spannagl M."/>
            <person name="Pfeifer M."/>
            <person name="Jakobsen K.S."/>
            <person name="Wulff B.B."/>
            <person name="Steuernagel B."/>
            <person name="Mayer K.F."/>
            <person name="Olsen O.A."/>
        </authorList>
    </citation>
    <scope>NUCLEOTIDE SEQUENCE [LARGE SCALE GENOMIC DNA]</scope>
    <source>
        <strain evidence="2">cv. AL8/78</strain>
    </source>
</reference>
<reference evidence="2" key="2">
    <citation type="journal article" date="2017" name="Nat. Plants">
        <title>The Aegilops tauschii genome reveals multiple impacts of transposons.</title>
        <authorList>
            <person name="Zhao G."/>
            <person name="Zou C."/>
            <person name="Li K."/>
            <person name="Wang K."/>
            <person name="Li T."/>
            <person name="Gao L."/>
            <person name="Zhang X."/>
            <person name="Wang H."/>
            <person name="Yang Z."/>
            <person name="Liu X."/>
            <person name="Jiang W."/>
            <person name="Mao L."/>
            <person name="Kong X."/>
            <person name="Jiao Y."/>
            <person name="Jia J."/>
        </authorList>
    </citation>
    <scope>NUCLEOTIDE SEQUENCE [LARGE SCALE GENOMIC DNA]</scope>
    <source>
        <strain evidence="2">cv. AL8/78</strain>
    </source>
</reference>
<dbReference type="EnsemblPlants" id="AET2Gv20344300.14">
    <property type="protein sequence ID" value="AET2Gv20344300.14"/>
    <property type="gene ID" value="AET2Gv20344300"/>
</dbReference>
<dbReference type="AlphaFoldDB" id="A0A453B2H4"/>
<sequence>MYKSNYIHVFYLPLFKTIGITSVSKAPMVQLACTDLTTFMYFILSLFKTIEITSVQSYFSL</sequence>
<evidence type="ECO:0000313" key="2">
    <source>
        <dbReference type="Proteomes" id="UP000015105"/>
    </source>
</evidence>
<accession>A0A453B2H4</accession>
<protein>
    <submittedName>
        <fullName evidence="1">Uncharacterized protein</fullName>
    </submittedName>
</protein>
<dbReference type="Gramene" id="AET2Gv20344300.14">
    <property type="protein sequence ID" value="AET2Gv20344300.14"/>
    <property type="gene ID" value="AET2Gv20344300"/>
</dbReference>
<keyword evidence="2" id="KW-1185">Reference proteome</keyword>
<reference evidence="1" key="5">
    <citation type="journal article" date="2021" name="G3 (Bethesda)">
        <title>Aegilops tauschii genome assembly Aet v5.0 features greater sequence contiguity and improved annotation.</title>
        <authorList>
            <person name="Wang L."/>
            <person name="Zhu T."/>
            <person name="Rodriguez J.C."/>
            <person name="Deal K.R."/>
            <person name="Dubcovsky J."/>
            <person name="McGuire P.E."/>
            <person name="Lux T."/>
            <person name="Spannagl M."/>
            <person name="Mayer K.F.X."/>
            <person name="Baldrich P."/>
            <person name="Meyers B.C."/>
            <person name="Huo N."/>
            <person name="Gu Y.Q."/>
            <person name="Zhou H."/>
            <person name="Devos K.M."/>
            <person name="Bennetzen J.L."/>
            <person name="Unver T."/>
            <person name="Budak H."/>
            <person name="Gulick P.J."/>
            <person name="Galiba G."/>
            <person name="Kalapos B."/>
            <person name="Nelson D.R."/>
            <person name="Li P."/>
            <person name="You F.M."/>
            <person name="Luo M.C."/>
            <person name="Dvorak J."/>
        </authorList>
    </citation>
    <scope>NUCLEOTIDE SEQUENCE [LARGE SCALE GENOMIC DNA]</scope>
    <source>
        <strain evidence="1">cv. AL8/78</strain>
    </source>
</reference>
<organism evidence="1 2">
    <name type="scientific">Aegilops tauschii subsp. strangulata</name>
    <name type="common">Goatgrass</name>
    <dbReference type="NCBI Taxonomy" id="200361"/>
    <lineage>
        <taxon>Eukaryota</taxon>
        <taxon>Viridiplantae</taxon>
        <taxon>Streptophyta</taxon>
        <taxon>Embryophyta</taxon>
        <taxon>Tracheophyta</taxon>
        <taxon>Spermatophyta</taxon>
        <taxon>Magnoliopsida</taxon>
        <taxon>Liliopsida</taxon>
        <taxon>Poales</taxon>
        <taxon>Poaceae</taxon>
        <taxon>BOP clade</taxon>
        <taxon>Pooideae</taxon>
        <taxon>Triticodae</taxon>
        <taxon>Triticeae</taxon>
        <taxon>Triticinae</taxon>
        <taxon>Aegilops</taxon>
    </lineage>
</organism>
<reference evidence="1" key="4">
    <citation type="submission" date="2019-03" db="UniProtKB">
        <authorList>
            <consortium name="EnsemblPlants"/>
        </authorList>
    </citation>
    <scope>IDENTIFICATION</scope>
</reference>
<name>A0A453B2H4_AEGTS</name>
<dbReference type="Proteomes" id="UP000015105">
    <property type="component" value="Chromosome 2D"/>
</dbReference>